<evidence type="ECO:0000256" key="2">
    <source>
        <dbReference type="RuleBase" id="RU000411"/>
    </source>
</evidence>
<dbReference type="InterPro" id="IPR042178">
    <property type="entry name" value="Serpin_sf_1"/>
</dbReference>
<dbReference type="InterPro" id="IPR023795">
    <property type="entry name" value="Serpin_CS"/>
</dbReference>
<dbReference type="CDD" id="cd02043">
    <property type="entry name" value="serpinP_plants"/>
    <property type="match status" value="1"/>
</dbReference>
<dbReference type="SMART" id="SM00093">
    <property type="entry name" value="SERPIN"/>
    <property type="match status" value="1"/>
</dbReference>
<evidence type="ECO:0000256" key="1">
    <source>
        <dbReference type="ARBA" id="ARBA00009500"/>
    </source>
</evidence>
<reference evidence="4" key="1">
    <citation type="submission" date="2023-10" db="EMBL/GenBank/DDBJ databases">
        <title>Chromosome-level genome of the transformable northern wattle, Acacia crassicarpa.</title>
        <authorList>
            <person name="Massaro I."/>
            <person name="Sinha N.R."/>
            <person name="Poethig S."/>
            <person name="Leichty A.R."/>
        </authorList>
    </citation>
    <scope>NUCLEOTIDE SEQUENCE</scope>
    <source>
        <strain evidence="4">Acra3RX</strain>
        <tissue evidence="4">Leaf</tissue>
    </source>
</reference>
<dbReference type="InterPro" id="IPR000215">
    <property type="entry name" value="Serpin_fam"/>
</dbReference>
<comment type="similarity">
    <text evidence="1 2">Belongs to the serpin family.</text>
</comment>
<dbReference type="AlphaFoldDB" id="A0AAE1MVV8"/>
<dbReference type="Proteomes" id="UP001293593">
    <property type="component" value="Unassembled WGS sequence"/>
</dbReference>
<dbReference type="Gene3D" id="2.30.39.10">
    <property type="entry name" value="Alpha-1-antitrypsin, domain 1"/>
    <property type="match status" value="1"/>
</dbReference>
<dbReference type="PANTHER" id="PTHR11461:SF340">
    <property type="entry name" value="SERPIN DOMAIN-CONTAINING PROTEIN"/>
    <property type="match status" value="1"/>
</dbReference>
<sequence length="396" mass="44748">MASASQTNIISFNTDFCLQLAYRVLQKQIQEGSNFVSSPLSLHIILSLVAAGSKGKTLDQLLSFLGSQSKDDLNSASSQLVSSLRQVEGTENGGPILSFVNGAWVEKTFGLKTSFEEIVKNDYRSHIETVNFINKADKVEQEVNSWVENATNGLIREILPSGSLDQETKLVLANALYFKGAWDQKFDPTMTRTRSFNLLTGQIVEVPFMTAPRYERYYYRSFENYKILKLPYQNGNNSLKFSMYFFLPHEKDGLSSLIHTLNSNPRILNQKFELWREDIPEFWIPRFKFSFKLEATKGLKDQGLTLPFTPGELTEVSDSSYSHKLYVSTILLKAFVEVNEEGTEAAASTAASMRFLSGRWPSPTFVADHPFMFMIREETSMAVFFIGAVLNPLLDS</sequence>
<protein>
    <recommendedName>
        <fullName evidence="3">Serpin domain-containing protein</fullName>
    </recommendedName>
</protein>
<keyword evidence="5" id="KW-1185">Reference proteome</keyword>
<evidence type="ECO:0000313" key="4">
    <source>
        <dbReference type="EMBL" id="KAK4278186.1"/>
    </source>
</evidence>
<proteinExistence type="inferred from homology"/>
<evidence type="ECO:0000259" key="3">
    <source>
        <dbReference type="SMART" id="SM00093"/>
    </source>
</evidence>
<feature type="domain" description="Serpin" evidence="3">
    <location>
        <begin position="22"/>
        <end position="392"/>
    </location>
</feature>
<dbReference type="SUPFAM" id="SSF56574">
    <property type="entry name" value="Serpins"/>
    <property type="match status" value="1"/>
</dbReference>
<dbReference type="PROSITE" id="PS00284">
    <property type="entry name" value="SERPIN"/>
    <property type="match status" value="1"/>
</dbReference>
<dbReference type="Gene3D" id="3.30.497.10">
    <property type="entry name" value="Antithrombin, subunit I, domain 2"/>
    <property type="match status" value="1"/>
</dbReference>
<dbReference type="GO" id="GO:0004867">
    <property type="term" value="F:serine-type endopeptidase inhibitor activity"/>
    <property type="evidence" value="ECO:0007669"/>
    <property type="project" value="InterPro"/>
</dbReference>
<gene>
    <name evidence="4" type="ORF">QN277_016067</name>
</gene>
<dbReference type="Pfam" id="PF00079">
    <property type="entry name" value="Serpin"/>
    <property type="match status" value="1"/>
</dbReference>
<dbReference type="EMBL" id="JAWXYG010000003">
    <property type="protein sequence ID" value="KAK4278186.1"/>
    <property type="molecule type" value="Genomic_DNA"/>
</dbReference>
<name>A0AAE1MVV8_9FABA</name>
<dbReference type="InterPro" id="IPR036186">
    <property type="entry name" value="Serpin_sf"/>
</dbReference>
<accession>A0AAE1MVV8</accession>
<evidence type="ECO:0000313" key="5">
    <source>
        <dbReference type="Proteomes" id="UP001293593"/>
    </source>
</evidence>
<dbReference type="InterPro" id="IPR042185">
    <property type="entry name" value="Serpin_sf_2"/>
</dbReference>
<dbReference type="InterPro" id="IPR023796">
    <property type="entry name" value="Serpin_dom"/>
</dbReference>
<dbReference type="GO" id="GO:0005615">
    <property type="term" value="C:extracellular space"/>
    <property type="evidence" value="ECO:0007669"/>
    <property type="project" value="InterPro"/>
</dbReference>
<dbReference type="PANTHER" id="PTHR11461">
    <property type="entry name" value="SERINE PROTEASE INHIBITOR, SERPIN"/>
    <property type="match status" value="1"/>
</dbReference>
<comment type="caution">
    <text evidence="4">The sequence shown here is derived from an EMBL/GenBank/DDBJ whole genome shotgun (WGS) entry which is preliminary data.</text>
</comment>
<organism evidence="4 5">
    <name type="scientific">Acacia crassicarpa</name>
    <name type="common">northern wattle</name>
    <dbReference type="NCBI Taxonomy" id="499986"/>
    <lineage>
        <taxon>Eukaryota</taxon>
        <taxon>Viridiplantae</taxon>
        <taxon>Streptophyta</taxon>
        <taxon>Embryophyta</taxon>
        <taxon>Tracheophyta</taxon>
        <taxon>Spermatophyta</taxon>
        <taxon>Magnoliopsida</taxon>
        <taxon>eudicotyledons</taxon>
        <taxon>Gunneridae</taxon>
        <taxon>Pentapetalae</taxon>
        <taxon>rosids</taxon>
        <taxon>fabids</taxon>
        <taxon>Fabales</taxon>
        <taxon>Fabaceae</taxon>
        <taxon>Caesalpinioideae</taxon>
        <taxon>mimosoid clade</taxon>
        <taxon>Acacieae</taxon>
        <taxon>Acacia</taxon>
    </lineage>
</organism>